<dbReference type="GeneID" id="44997421"/>
<evidence type="ECO:0000313" key="12">
    <source>
        <dbReference type="Proteomes" id="UP000000814"/>
    </source>
</evidence>
<protein>
    <submittedName>
        <fullName evidence="11">Possible processive endoglucanase family 48, secreted CelF ortholog dockerin domain</fullName>
    </submittedName>
</protein>
<evidence type="ECO:0000256" key="4">
    <source>
        <dbReference type="ARBA" id="ARBA00023277"/>
    </source>
</evidence>
<evidence type="ECO:0000256" key="7">
    <source>
        <dbReference type="PIRSR" id="PIRSR600556-1"/>
    </source>
</evidence>
<dbReference type="GO" id="GO:0030245">
    <property type="term" value="P:cellulose catabolic process"/>
    <property type="evidence" value="ECO:0007669"/>
    <property type="project" value="UniProtKB-KW"/>
</dbReference>
<dbReference type="InterPro" id="IPR023309">
    <property type="entry name" value="Endo-1-4-beta-glucanase_dom2"/>
</dbReference>
<keyword evidence="6" id="KW-0624">Polysaccharide degradation</keyword>
<evidence type="ECO:0000256" key="3">
    <source>
        <dbReference type="ARBA" id="ARBA00023001"/>
    </source>
</evidence>
<dbReference type="PIR" id="D97012">
    <property type="entry name" value="D97012"/>
</dbReference>
<dbReference type="eggNOG" id="COG5297">
    <property type="taxonomic scope" value="Bacteria"/>
</dbReference>
<organism evidence="11 12">
    <name type="scientific">Clostridium acetobutylicum (strain ATCC 824 / DSM 792 / JCM 1419 / IAM 19013 / LMG 5710 / NBRC 13948 / NRRL B-527 / VKM B-1787 / 2291 / W)</name>
    <dbReference type="NCBI Taxonomy" id="272562"/>
    <lineage>
        <taxon>Bacteria</taxon>
        <taxon>Bacillati</taxon>
        <taxon>Bacillota</taxon>
        <taxon>Clostridia</taxon>
        <taxon>Eubacteriales</taxon>
        <taxon>Clostridiaceae</taxon>
        <taxon>Clostridium</taxon>
    </lineage>
</organism>
<dbReference type="InterPro" id="IPR018247">
    <property type="entry name" value="EF_Hand_1_Ca_BS"/>
</dbReference>
<evidence type="ECO:0000256" key="2">
    <source>
        <dbReference type="ARBA" id="ARBA00022801"/>
    </source>
</evidence>
<keyword evidence="5" id="KW-0326">Glycosidase</keyword>
<dbReference type="SUPFAM" id="SSF63446">
    <property type="entry name" value="Type I dockerin domain"/>
    <property type="match status" value="1"/>
</dbReference>
<sequence>MLKISKNFKKIMAVALTSTVIFGSLSGLLTNKVAAATTTDSSLKVDNAYTQRFETMYNKMHDANNGYFSKDGVPYHSVETFMVEAPDYGHETTSEAFSYYMWLEAMQGKITGNFSGVNTAWDTAEKYMIPSHQDQPGMDRYNASSPATYSPEWEDPSKYPSRMDQGAAKGQDPISDELKSAYGTSDMYGMHWLMDVDNWYGFGNHEDGTSKNVYINTYQRGEQESVFETVPQPCWDAFKYGGKNGYLDLFTGDNSYAKQAKYTDAPDADARAIQATYEAAQAAKEDGVDLSSIVGKASKMGDYLRYAMFDKYFRKIGNSTQAGNGKDSMHYLLSWYYAWGGSQNNDWSWKIGCSHSHFGYQNPLTAWVLSTDSQFKPKSATGATDWAKSLTTQVDFYQWLQSSEGAIAGGASNSNHGRYEAWPEGTATFDGMGYQEEPVYHDPGSNTWFGMQSWSMQRMAQYYYQSKDPKAKALLDKWVKWIKSVVKVNPNGAGTFEVPSKLSWTGQPDTWTGSYTGNPNLHVNVDSYTTDIGTSSSTADALAYYAAATGDKDSQALSKTILDDIWKNYQDAKGVSAPEQMDYSRVFNQEVYIPQGWTGTMPNGDVIKSGNKFIDIRSQYKNDPDYARVKSDVEAGKSSTFNYHRFWAESEYAIANANYGTLFANTATPGDVNGDGVVNGRDLMELRQYLAGKLDASKINLAAADVNNDGVVNGRDIMELTKLIAK</sequence>
<dbReference type="Pfam" id="PF00404">
    <property type="entry name" value="Dockerin_1"/>
    <property type="match status" value="1"/>
</dbReference>
<dbReference type="InterPro" id="IPR016134">
    <property type="entry name" value="Dockerin_dom"/>
</dbReference>
<dbReference type="EMBL" id="AE001437">
    <property type="protein sequence ID" value="AAK78887.1"/>
    <property type="molecule type" value="Genomic_DNA"/>
</dbReference>
<dbReference type="InterPro" id="IPR027390">
    <property type="entry name" value="Endoglucanase_F_dom3"/>
</dbReference>
<evidence type="ECO:0000313" key="11">
    <source>
        <dbReference type="EMBL" id="AAK78887.1"/>
    </source>
</evidence>
<feature type="region of interest" description="Disordered" evidence="8">
    <location>
        <begin position="132"/>
        <end position="175"/>
    </location>
</feature>
<evidence type="ECO:0000256" key="5">
    <source>
        <dbReference type="ARBA" id="ARBA00023295"/>
    </source>
</evidence>
<dbReference type="InterPro" id="IPR008928">
    <property type="entry name" value="6-hairpin_glycosidase_sf"/>
</dbReference>
<dbReference type="PROSITE" id="PS00018">
    <property type="entry name" value="EF_HAND_1"/>
    <property type="match status" value="1"/>
</dbReference>
<dbReference type="Pfam" id="PF02011">
    <property type="entry name" value="Glyco_hydro_48"/>
    <property type="match status" value="1"/>
</dbReference>
<evidence type="ECO:0000259" key="10">
    <source>
        <dbReference type="PROSITE" id="PS51766"/>
    </source>
</evidence>
<dbReference type="SUPFAM" id="SSF48208">
    <property type="entry name" value="Six-hairpin glycosidases"/>
    <property type="match status" value="1"/>
</dbReference>
<keyword evidence="3" id="KW-0136">Cellulose degradation</keyword>
<reference evidence="11 12" key="1">
    <citation type="journal article" date="2001" name="J. Bacteriol.">
        <title>Genome sequence and comparative analysis of the solvent-producing bacterium Clostridium acetobutylicum.</title>
        <authorList>
            <person name="Nolling J."/>
            <person name="Breton G."/>
            <person name="Omelchenko M.V."/>
            <person name="Makarova K.S."/>
            <person name="Zeng Q."/>
            <person name="Gibson R."/>
            <person name="Lee H.M."/>
            <person name="Dubois J."/>
            <person name="Qiu D."/>
            <person name="Hitti J."/>
            <person name="Wolf Y.I."/>
            <person name="Tatusov R.L."/>
            <person name="Sabathe F."/>
            <person name="Doucette-Stamm L."/>
            <person name="Soucaille P."/>
            <person name="Daly M.J."/>
            <person name="Bennett G.N."/>
            <person name="Koonin E.V."/>
            <person name="Smith D.R."/>
        </authorList>
    </citation>
    <scope>NUCLEOTIDE SEQUENCE [LARGE SCALE GENOMIC DNA]</scope>
    <source>
        <strain evidence="12">ATCC 824 / DSM 792 / JCM 1419 / LMG 5710 / VKM B-1787</strain>
    </source>
</reference>
<feature type="domain" description="Dockerin" evidence="10">
    <location>
        <begin position="665"/>
        <end position="726"/>
    </location>
</feature>
<feature type="chain" id="PRO_5004322385" evidence="9">
    <location>
        <begin position="36"/>
        <end position="726"/>
    </location>
</feature>
<evidence type="ECO:0000256" key="1">
    <source>
        <dbReference type="ARBA" id="ARBA00022729"/>
    </source>
</evidence>
<dbReference type="Gene3D" id="1.50.10.10">
    <property type="match status" value="1"/>
</dbReference>
<dbReference type="eggNOG" id="COG3934">
    <property type="taxonomic scope" value="Bacteria"/>
</dbReference>
<dbReference type="CAZy" id="GH48">
    <property type="family name" value="Glycoside Hydrolase Family 48"/>
</dbReference>
<dbReference type="Gene3D" id="1.10.1330.10">
    <property type="entry name" value="Dockerin domain"/>
    <property type="match status" value="1"/>
</dbReference>
<accession>Q97KK7</accession>
<name>Q97KK7_CLOAB</name>
<proteinExistence type="predicted"/>
<dbReference type="STRING" id="272562.CA_C0911"/>
<evidence type="ECO:0000256" key="8">
    <source>
        <dbReference type="SAM" id="MobiDB-lite"/>
    </source>
</evidence>
<dbReference type="InterPro" id="IPR002105">
    <property type="entry name" value="Dockerin_1_rpt"/>
</dbReference>
<keyword evidence="4" id="KW-0119">Carbohydrate metabolism</keyword>
<feature type="signal peptide" evidence="9">
    <location>
        <begin position="1"/>
        <end position="35"/>
    </location>
</feature>
<dbReference type="OrthoDB" id="33861at2"/>
<evidence type="ECO:0000256" key="6">
    <source>
        <dbReference type="ARBA" id="ARBA00023326"/>
    </source>
</evidence>
<keyword evidence="12" id="KW-1185">Reference proteome</keyword>
<dbReference type="CDD" id="cd14256">
    <property type="entry name" value="Dockerin_I"/>
    <property type="match status" value="1"/>
</dbReference>
<dbReference type="PRINTS" id="PR00844">
    <property type="entry name" value="GLHYDRLASE48"/>
</dbReference>
<dbReference type="PROSITE" id="PS51766">
    <property type="entry name" value="DOCKERIN"/>
    <property type="match status" value="1"/>
</dbReference>
<gene>
    <name evidence="11" type="ordered locus">CA_C0911</name>
</gene>
<dbReference type="InterPro" id="IPR012341">
    <property type="entry name" value="6hp_glycosidase-like_sf"/>
</dbReference>
<dbReference type="KEGG" id="cac:CA_C0911"/>
<dbReference type="AlphaFoldDB" id="Q97KK7"/>
<dbReference type="GO" id="GO:0008810">
    <property type="term" value="F:cellulase activity"/>
    <property type="evidence" value="ECO:0007669"/>
    <property type="project" value="InterPro"/>
</dbReference>
<dbReference type="HOGENOM" id="CLU_009014_1_0_9"/>
<dbReference type="Proteomes" id="UP000000814">
    <property type="component" value="Chromosome"/>
</dbReference>
<evidence type="ECO:0000256" key="9">
    <source>
        <dbReference type="SAM" id="SignalP"/>
    </source>
</evidence>
<dbReference type="RefSeq" id="WP_010964229.1">
    <property type="nucleotide sequence ID" value="NC_003030.1"/>
</dbReference>
<dbReference type="InterPro" id="IPR036439">
    <property type="entry name" value="Dockerin_dom_sf"/>
</dbReference>
<feature type="active site" description="Proton donor" evidence="7">
    <location>
        <position position="95"/>
    </location>
</feature>
<dbReference type="Gene3D" id="4.10.870.10">
    <property type="entry name" value="Endo-1,4-beta-glucanase f. Domain 3"/>
    <property type="match status" value="1"/>
</dbReference>
<dbReference type="PATRIC" id="fig|272562.8.peg.1120"/>
<keyword evidence="2" id="KW-0378">Hydrolase</keyword>
<dbReference type="Gene3D" id="2.170.160.10">
    <property type="entry name" value="Endo-1,4-beta-glucanase f. Domain 2"/>
    <property type="match status" value="1"/>
</dbReference>
<feature type="active site" description="Nucleophile" evidence="7">
    <location>
        <position position="267"/>
    </location>
</feature>
<dbReference type="InterPro" id="IPR000556">
    <property type="entry name" value="Glyco_hydro_48F"/>
</dbReference>
<keyword evidence="1 9" id="KW-0732">Signal</keyword>